<name>A0ABW2XAS6_9ACTN</name>
<dbReference type="InterPro" id="IPR003615">
    <property type="entry name" value="HNH_nuc"/>
</dbReference>
<evidence type="ECO:0000259" key="2">
    <source>
        <dbReference type="Pfam" id="PF02720"/>
    </source>
</evidence>
<gene>
    <name evidence="3" type="ORF">ACFQZM_01640</name>
</gene>
<protein>
    <submittedName>
        <fullName evidence="3">DUF222 domain-containing protein</fullName>
    </submittedName>
</protein>
<feature type="domain" description="DUF222" evidence="2">
    <location>
        <begin position="39"/>
        <end position="324"/>
    </location>
</feature>
<feature type="region of interest" description="Disordered" evidence="1">
    <location>
        <begin position="411"/>
        <end position="516"/>
    </location>
</feature>
<keyword evidence="4" id="KW-1185">Reference proteome</keyword>
<evidence type="ECO:0000313" key="3">
    <source>
        <dbReference type="EMBL" id="MFD0683185.1"/>
    </source>
</evidence>
<dbReference type="CDD" id="cd00085">
    <property type="entry name" value="HNHc"/>
    <property type="match status" value="1"/>
</dbReference>
<evidence type="ECO:0000313" key="4">
    <source>
        <dbReference type="Proteomes" id="UP001597063"/>
    </source>
</evidence>
<feature type="compositionally biased region" description="Basic residues" evidence="1">
    <location>
        <begin position="484"/>
        <end position="509"/>
    </location>
</feature>
<feature type="compositionally biased region" description="Low complexity" evidence="1">
    <location>
        <begin position="451"/>
        <end position="461"/>
    </location>
</feature>
<dbReference type="Gene3D" id="1.10.30.50">
    <property type="match status" value="1"/>
</dbReference>
<proteinExistence type="predicted"/>
<dbReference type="InterPro" id="IPR003870">
    <property type="entry name" value="DUF222"/>
</dbReference>
<evidence type="ECO:0000256" key="1">
    <source>
        <dbReference type="SAM" id="MobiDB-lite"/>
    </source>
</evidence>
<sequence length="516" mass="55820">MHSEAMIDMASMSTTELVDAAALIAAELARREVPDSPSACMEQAEALGRVIDSHESALAGRIARVDVSGEMRRWGLPSAKAWLRTRMGMREARATDRITLARQRPRLPAVTERLATGRLSYGYAATIAAAVARLDDADCTRAETLLLDMTDQGFSAGKLAAFGARIRDVIAERDGTDKPDPESKRGYERSWITSTRSLDGGRYLKGWLNAEDAAVWDGALGPLAKPAGTDDHRDLSERTAAALSSVLSGGHTATKVTVICDLDTLTGGQAPARLADGTPIPAVQARRIALTAGVSPLLLGRGNIPLYLGHRVRFATPAQRQVLETLYSTCAVQGCEVPGALCEVDHVKGWALNGSPTDIDQLALCCGWHNRHKHTHPDQMQITKAPDGRYTYRLLPPPSPATTQRINAAETGMPTFDDPAPTTRSDSRNTTPTTHPPANQDDPTRHSGPETTPTNQPQQTQSACPTVAHDHIDDTPPVTTPERRGHRTLLRPALRRRPPPARTVRRTRNSHQSADP</sequence>
<dbReference type="Pfam" id="PF02720">
    <property type="entry name" value="DUF222"/>
    <property type="match status" value="1"/>
</dbReference>
<organism evidence="3 4">
    <name type="scientific">Actinomadura fibrosa</name>
    <dbReference type="NCBI Taxonomy" id="111802"/>
    <lineage>
        <taxon>Bacteria</taxon>
        <taxon>Bacillati</taxon>
        <taxon>Actinomycetota</taxon>
        <taxon>Actinomycetes</taxon>
        <taxon>Streptosporangiales</taxon>
        <taxon>Thermomonosporaceae</taxon>
        <taxon>Actinomadura</taxon>
    </lineage>
</organism>
<dbReference type="EMBL" id="JBHTGP010000001">
    <property type="protein sequence ID" value="MFD0683185.1"/>
    <property type="molecule type" value="Genomic_DNA"/>
</dbReference>
<accession>A0ABW2XAS6</accession>
<dbReference type="RefSeq" id="WP_131757069.1">
    <property type="nucleotide sequence ID" value="NZ_CAACUY010000025.1"/>
</dbReference>
<comment type="caution">
    <text evidence="3">The sequence shown here is derived from an EMBL/GenBank/DDBJ whole genome shotgun (WGS) entry which is preliminary data.</text>
</comment>
<feature type="compositionally biased region" description="Polar residues" evidence="1">
    <location>
        <begin position="422"/>
        <end position="437"/>
    </location>
</feature>
<reference evidence="4" key="1">
    <citation type="journal article" date="2019" name="Int. J. Syst. Evol. Microbiol.">
        <title>The Global Catalogue of Microorganisms (GCM) 10K type strain sequencing project: providing services to taxonomists for standard genome sequencing and annotation.</title>
        <authorList>
            <consortium name="The Broad Institute Genomics Platform"/>
            <consortium name="The Broad Institute Genome Sequencing Center for Infectious Disease"/>
            <person name="Wu L."/>
            <person name="Ma J."/>
        </authorList>
    </citation>
    <scope>NUCLEOTIDE SEQUENCE [LARGE SCALE GENOMIC DNA]</scope>
    <source>
        <strain evidence="4">JCM 9371</strain>
    </source>
</reference>
<dbReference type="Proteomes" id="UP001597063">
    <property type="component" value="Unassembled WGS sequence"/>
</dbReference>